<evidence type="ECO:0000313" key="3">
    <source>
        <dbReference type="Proteomes" id="UP000005222"/>
    </source>
</evidence>
<name>G8Y7G4_PICSO</name>
<evidence type="ECO:0000313" key="2">
    <source>
        <dbReference type="EMBL" id="CCE84544.1"/>
    </source>
</evidence>
<dbReference type="Proteomes" id="UP000005222">
    <property type="component" value="Chromosome L"/>
</dbReference>
<dbReference type="EMBL" id="FO082048">
    <property type="protein sequence ID" value="CCE84544.1"/>
    <property type="molecule type" value="Genomic_DNA"/>
</dbReference>
<reference evidence="2" key="1">
    <citation type="submission" date="2011-10" db="EMBL/GenBank/DDBJ databases">
        <authorList>
            <person name="Genoscope - CEA"/>
        </authorList>
    </citation>
    <scope>NUCLEOTIDE SEQUENCE</scope>
</reference>
<dbReference type="InParanoid" id="G8Y7G4"/>
<reference evidence="3" key="2">
    <citation type="journal article" date="2012" name="G3 (Bethesda)">
        <title>Pichia sorbitophila, an interspecies yeast hybrid reveals early steps of genome resolution following polyploidization.</title>
        <authorList>
            <person name="Leh Louis V."/>
            <person name="Despons L."/>
            <person name="Friedrich A."/>
            <person name="Martin T."/>
            <person name="Durrens P."/>
            <person name="Casaregola S."/>
            <person name="Neuveglise C."/>
            <person name="Fairhead C."/>
            <person name="Marck C."/>
            <person name="Cruz J.A."/>
            <person name="Straub M.L."/>
            <person name="Kugler V."/>
            <person name="Sacerdot C."/>
            <person name="Uzunov Z."/>
            <person name="Thierry A."/>
            <person name="Weiss S."/>
            <person name="Bleykasten C."/>
            <person name="De Montigny J."/>
            <person name="Jacques N."/>
            <person name="Jung P."/>
            <person name="Lemaire M."/>
            <person name="Mallet S."/>
            <person name="Morel G."/>
            <person name="Richard G.F."/>
            <person name="Sarkar A."/>
            <person name="Savel G."/>
            <person name="Schacherer J."/>
            <person name="Seret M.L."/>
            <person name="Talla E."/>
            <person name="Samson G."/>
            <person name="Jubin C."/>
            <person name="Poulain J."/>
            <person name="Vacherie B."/>
            <person name="Barbe V."/>
            <person name="Pelletier E."/>
            <person name="Sherman D.J."/>
            <person name="Westhof E."/>
            <person name="Weissenbach J."/>
            <person name="Baret P.V."/>
            <person name="Wincker P."/>
            <person name="Gaillardin C."/>
            <person name="Dujon B."/>
            <person name="Souciet J.L."/>
        </authorList>
    </citation>
    <scope>NUCLEOTIDE SEQUENCE [LARGE SCALE GENOMIC DNA]</scope>
    <source>
        <strain evidence="3">ATCC MYA-4447 / BCRC 22081 / CBS 7064 / NBRC 10061 / NRRL Y-12695</strain>
    </source>
</reference>
<evidence type="ECO:0000313" key="1">
    <source>
        <dbReference type="EMBL" id="CCE83513.1"/>
    </source>
</evidence>
<accession>G8Y7G4</accession>
<sequence>METGATVTTGITSRTLYRRVQEGTARRGARRNMDFMGARKRDPFEQFPDAWYLGRSQNVAAYINNVVPTLHPSFFSLEIMKTLFIIQLQEAIQKETVVS</sequence>
<proteinExistence type="predicted"/>
<dbReference type="Proteomes" id="UP000005222">
    <property type="component" value="Chromosome K"/>
</dbReference>
<dbReference type="HOGENOM" id="CLU_2321189_0_0_1"/>
<dbReference type="AlphaFoldDB" id="G8Y7G4"/>
<protein>
    <submittedName>
        <fullName evidence="2">Piso0_004091 protein</fullName>
    </submittedName>
</protein>
<keyword evidence="3" id="KW-1185">Reference proteome</keyword>
<dbReference type="EMBL" id="FO082049">
    <property type="protein sequence ID" value="CCE83513.1"/>
    <property type="molecule type" value="Genomic_DNA"/>
</dbReference>
<gene>
    <name evidence="2" type="primary">Piso0_004091</name>
    <name evidence="1" type="ORF">GNLVRS01_PISO0K09250g</name>
    <name evidence="2" type="ORF">GNLVRS01_PISO0L09251g</name>
</gene>
<organism evidence="2 3">
    <name type="scientific">Pichia sorbitophila (strain ATCC MYA-4447 / BCRC 22081 / CBS 7064 / NBRC 10061 / NRRL Y-12695)</name>
    <name type="common">Hybrid yeast</name>
    <dbReference type="NCBI Taxonomy" id="559304"/>
    <lineage>
        <taxon>Eukaryota</taxon>
        <taxon>Fungi</taxon>
        <taxon>Dikarya</taxon>
        <taxon>Ascomycota</taxon>
        <taxon>Saccharomycotina</taxon>
        <taxon>Pichiomycetes</taxon>
        <taxon>Debaryomycetaceae</taxon>
        <taxon>Millerozyma</taxon>
    </lineage>
</organism>